<evidence type="ECO:0000313" key="1">
    <source>
        <dbReference type="EMBL" id="SFQ75042.1"/>
    </source>
</evidence>
<organism evidence="1 2">
    <name type="scientific">Amycolatopsis arida</name>
    <dbReference type="NCBI Taxonomy" id="587909"/>
    <lineage>
        <taxon>Bacteria</taxon>
        <taxon>Bacillati</taxon>
        <taxon>Actinomycetota</taxon>
        <taxon>Actinomycetes</taxon>
        <taxon>Pseudonocardiales</taxon>
        <taxon>Pseudonocardiaceae</taxon>
        <taxon>Amycolatopsis</taxon>
    </lineage>
</organism>
<evidence type="ECO:0000313" key="2">
    <source>
        <dbReference type="Proteomes" id="UP000198727"/>
    </source>
</evidence>
<reference evidence="2" key="1">
    <citation type="submission" date="2016-10" db="EMBL/GenBank/DDBJ databases">
        <authorList>
            <person name="Varghese N."/>
            <person name="Submissions S."/>
        </authorList>
    </citation>
    <scope>NUCLEOTIDE SEQUENCE [LARGE SCALE GENOMIC DNA]</scope>
    <source>
        <strain evidence="2">CGMCC 4.5579</strain>
    </source>
</reference>
<dbReference type="OrthoDB" id="3694713at2"/>
<dbReference type="Proteomes" id="UP000198727">
    <property type="component" value="Unassembled WGS sequence"/>
</dbReference>
<dbReference type="AlphaFoldDB" id="A0A1I6B249"/>
<name>A0A1I6B249_9PSEU</name>
<dbReference type="EMBL" id="FOWW01000020">
    <property type="protein sequence ID" value="SFQ75042.1"/>
    <property type="molecule type" value="Genomic_DNA"/>
</dbReference>
<dbReference type="RefSeq" id="WP_134046549.1">
    <property type="nucleotide sequence ID" value="NZ_FOWW01000020.1"/>
</dbReference>
<keyword evidence="2" id="KW-1185">Reference proteome</keyword>
<accession>A0A1I6B249</accession>
<protein>
    <submittedName>
        <fullName evidence="1">Uncharacterized protein</fullName>
    </submittedName>
</protein>
<proteinExistence type="predicted"/>
<gene>
    <name evidence="1" type="ORF">SAMN05421810_1202</name>
</gene>
<sequence>MAELLYLPAINPPSDVLHHAILYRDLISTLVPDEFEGHLSDPVRRAAEAGLYRPLPARETWNDFSVQRDAWNAVWTMVEGRSDYISENFDVIKQRILTMARAMSDSLGNGECTRHPLATTAEDTSRSNAAALRVDHLAWRGLVGEVFDEIWRSRCLSDEVDDWSGTDGMAWSPSIQAALLVGTGYGLAAQAHRDPVRPLLVPHHDRRAIGDIVQHCAVVPRADHLLHQIDVGQLLPNPAPGVDTAALINFRERYDDERRRLVNAVERLIESSHYERPEDIEGSVRRDLKEAIADMTRAGRGVLRGWSRRVISTVTAAGASTAVGGLAGAPVLLTAILSSAGSIAINLVTNPISQGWRDDKFASYHYLYRVCAALDADVHRRPELQQ</sequence>